<keyword evidence="7 12" id="KW-0067">ATP-binding</keyword>
<protein>
    <submittedName>
        <fullName evidence="12">Energy-coupling factor ABC transporter ATP-binding protein</fullName>
    </submittedName>
</protein>
<evidence type="ECO:0000256" key="6">
    <source>
        <dbReference type="ARBA" id="ARBA00022741"/>
    </source>
</evidence>
<evidence type="ECO:0000256" key="9">
    <source>
        <dbReference type="ARBA" id="ARBA00023136"/>
    </source>
</evidence>
<reference evidence="13" key="1">
    <citation type="journal article" date="2019" name="Int. J. Syst. Evol. Microbiol.">
        <title>The Global Catalogue of Microorganisms (GCM) 10K type strain sequencing project: providing services to taxonomists for standard genome sequencing and annotation.</title>
        <authorList>
            <consortium name="The Broad Institute Genomics Platform"/>
            <consortium name="The Broad Institute Genome Sequencing Center for Infectious Disease"/>
            <person name="Wu L."/>
            <person name="Ma J."/>
        </authorList>
    </citation>
    <scope>NUCLEOTIDE SEQUENCE [LARGE SCALE GENOMIC DNA]</scope>
    <source>
        <strain evidence="13">JCM 15577</strain>
    </source>
</reference>
<evidence type="ECO:0000259" key="11">
    <source>
        <dbReference type="PROSITE" id="PS50893"/>
    </source>
</evidence>
<evidence type="ECO:0000256" key="1">
    <source>
        <dbReference type="ARBA" id="ARBA00004202"/>
    </source>
</evidence>
<dbReference type="Gene3D" id="3.40.50.300">
    <property type="entry name" value="P-loop containing nucleotide triphosphate hydrolases"/>
    <property type="match status" value="2"/>
</dbReference>
<comment type="subcellular location">
    <subcellularLocation>
        <location evidence="1">Cell membrane</location>
        <topology evidence="1">Peripheral membrane protein</topology>
    </subcellularLocation>
</comment>
<dbReference type="PANTHER" id="PTHR43553">
    <property type="entry name" value="HEAVY METAL TRANSPORTER"/>
    <property type="match status" value="1"/>
</dbReference>
<keyword evidence="6" id="KW-0547">Nucleotide-binding</keyword>
<name>A0ABN2HYL1_9MICO</name>
<proteinExistence type="inferred from homology"/>
<dbReference type="SMART" id="SM00382">
    <property type="entry name" value="AAA"/>
    <property type="match status" value="2"/>
</dbReference>
<evidence type="ECO:0000256" key="2">
    <source>
        <dbReference type="ARBA" id="ARBA00005417"/>
    </source>
</evidence>
<keyword evidence="4" id="KW-1003">Cell membrane</keyword>
<dbReference type="RefSeq" id="WP_344070260.1">
    <property type="nucleotide sequence ID" value="NZ_BAAAPL010000001.1"/>
</dbReference>
<evidence type="ECO:0000256" key="8">
    <source>
        <dbReference type="ARBA" id="ARBA00022967"/>
    </source>
</evidence>
<dbReference type="PROSITE" id="PS50893">
    <property type="entry name" value="ABC_TRANSPORTER_2"/>
    <property type="match status" value="2"/>
</dbReference>
<comment type="caution">
    <text evidence="12">The sequence shown here is derived from an EMBL/GenBank/DDBJ whole genome shotgun (WGS) entry which is preliminary data.</text>
</comment>
<keyword evidence="9" id="KW-0472">Membrane</keyword>
<keyword evidence="8" id="KW-1278">Translocase</keyword>
<organism evidence="12 13">
    <name type="scientific">Microbacterium sediminicola</name>
    <dbReference type="NCBI Taxonomy" id="415210"/>
    <lineage>
        <taxon>Bacteria</taxon>
        <taxon>Bacillati</taxon>
        <taxon>Actinomycetota</taxon>
        <taxon>Actinomycetes</taxon>
        <taxon>Micrococcales</taxon>
        <taxon>Microbacteriaceae</taxon>
        <taxon>Microbacterium</taxon>
    </lineage>
</organism>
<evidence type="ECO:0000313" key="12">
    <source>
        <dbReference type="EMBL" id="GAA1695703.1"/>
    </source>
</evidence>
<dbReference type="Proteomes" id="UP001501690">
    <property type="component" value="Unassembled WGS sequence"/>
</dbReference>
<comment type="function">
    <text evidence="10">Probably part of an ABC transporter complex. Responsible for energy coupling to the transport system.</text>
</comment>
<keyword evidence="13" id="KW-1185">Reference proteome</keyword>
<keyword evidence="5" id="KW-0677">Repeat</keyword>
<evidence type="ECO:0000256" key="10">
    <source>
        <dbReference type="ARBA" id="ARBA00025157"/>
    </source>
</evidence>
<evidence type="ECO:0000256" key="7">
    <source>
        <dbReference type="ARBA" id="ARBA00022840"/>
    </source>
</evidence>
<evidence type="ECO:0000313" key="13">
    <source>
        <dbReference type="Proteomes" id="UP001501690"/>
    </source>
</evidence>
<dbReference type="Pfam" id="PF00005">
    <property type="entry name" value="ABC_tran"/>
    <property type="match status" value="2"/>
</dbReference>
<dbReference type="InterPro" id="IPR003593">
    <property type="entry name" value="AAA+_ATPase"/>
</dbReference>
<evidence type="ECO:0000256" key="5">
    <source>
        <dbReference type="ARBA" id="ARBA00022737"/>
    </source>
</evidence>
<evidence type="ECO:0000256" key="4">
    <source>
        <dbReference type="ARBA" id="ARBA00022475"/>
    </source>
</evidence>
<dbReference type="PANTHER" id="PTHR43553:SF23">
    <property type="entry name" value="ABC TRANSPORTER ATP-BINDING COMPONENT"/>
    <property type="match status" value="1"/>
</dbReference>
<accession>A0ABN2HYL1</accession>
<dbReference type="CDD" id="cd03225">
    <property type="entry name" value="ABC_cobalt_CbiO_domain1"/>
    <property type="match status" value="1"/>
</dbReference>
<evidence type="ECO:0000256" key="3">
    <source>
        <dbReference type="ARBA" id="ARBA00022448"/>
    </source>
</evidence>
<comment type="similarity">
    <text evidence="2">Belongs to the ABC transporter superfamily.</text>
</comment>
<dbReference type="EMBL" id="BAAAPL010000001">
    <property type="protein sequence ID" value="GAA1695703.1"/>
    <property type="molecule type" value="Genomic_DNA"/>
</dbReference>
<dbReference type="InterPro" id="IPR003439">
    <property type="entry name" value="ABC_transporter-like_ATP-bd"/>
</dbReference>
<keyword evidence="3" id="KW-0813">Transport</keyword>
<dbReference type="InterPro" id="IPR050095">
    <property type="entry name" value="ECF_ABC_transporter_ATP-bd"/>
</dbReference>
<dbReference type="InterPro" id="IPR015856">
    <property type="entry name" value="ABC_transpr_CbiO/EcfA_su"/>
</dbReference>
<dbReference type="InterPro" id="IPR027417">
    <property type="entry name" value="P-loop_NTPase"/>
</dbReference>
<dbReference type="SUPFAM" id="SSF52540">
    <property type="entry name" value="P-loop containing nucleoside triphosphate hydrolases"/>
    <property type="match status" value="2"/>
</dbReference>
<gene>
    <name evidence="12" type="ORF">GCM10009808_11170</name>
</gene>
<dbReference type="GO" id="GO:0005524">
    <property type="term" value="F:ATP binding"/>
    <property type="evidence" value="ECO:0007669"/>
    <property type="project" value="UniProtKB-KW"/>
</dbReference>
<sequence>MINIDAVTWIYPHADDPSLKAVDLDIDVGEVVVLCGASGSGKSTALRLMNGLIPHFHDEGVLTGAVTVGALSTTTVELDEIGLITGTVLQHPRRQFFTDSAPEELAFAMENFGFEREVMRDRVTEDLAALARALPVGQKLSLLSGGQQQQVAISASTAHGPALLLLDEPSSNLSADAVSRLVATLAELKSRGVTIVIAEHRLRYLQDLVDRVIVMRDGRIDVVWSAEEFRLVPDEVLAREGLRGEIRTAALPPIPATGASVVDPTPVTEDTAPGLRLTGVRCRFGGKTALDIEDALFAAGEVTAVRGVNGAGKTTLARVITGLQRSTGAVTLDGKVLSRRARQRSSAIVMQDVQRQLFTESVEAEIELARADRHDQTDAAGILAALDLSHLAERHPLSLSGGQQQRLVVAAVRVAGRRIVIFDEPSSGVDRRHLQSISDQIRRVASEGAVVIVISHDEDLLALSADRQLTLAPAPA</sequence>
<feature type="domain" description="ABC transporter" evidence="11">
    <location>
        <begin position="2"/>
        <end position="242"/>
    </location>
</feature>
<feature type="domain" description="ABC transporter" evidence="11">
    <location>
        <begin position="275"/>
        <end position="476"/>
    </location>
</feature>